<evidence type="ECO:0000256" key="3">
    <source>
        <dbReference type="ARBA" id="ARBA00022448"/>
    </source>
</evidence>
<evidence type="ECO:0000256" key="1">
    <source>
        <dbReference type="ARBA" id="ARBA00004429"/>
    </source>
</evidence>
<evidence type="ECO:0000256" key="8">
    <source>
        <dbReference type="ARBA" id="ARBA00023136"/>
    </source>
</evidence>
<keyword evidence="12" id="KW-1185">Reference proteome</keyword>
<name>A0A934IB95_9MICO</name>
<dbReference type="InterPro" id="IPR047817">
    <property type="entry name" value="ABC2_TM_bact-type"/>
</dbReference>
<evidence type="ECO:0000256" key="6">
    <source>
        <dbReference type="ARBA" id="ARBA00022692"/>
    </source>
</evidence>
<dbReference type="Proteomes" id="UP000602087">
    <property type="component" value="Unassembled WGS sequence"/>
</dbReference>
<feature type="transmembrane region" description="Helical" evidence="9">
    <location>
        <begin position="114"/>
        <end position="136"/>
    </location>
</feature>
<organism evidence="11 12">
    <name type="scientific">Sanguibacter suaedae</name>
    <dbReference type="NCBI Taxonomy" id="2795737"/>
    <lineage>
        <taxon>Bacteria</taxon>
        <taxon>Bacillati</taxon>
        <taxon>Actinomycetota</taxon>
        <taxon>Actinomycetes</taxon>
        <taxon>Micrococcales</taxon>
        <taxon>Sanguibacteraceae</taxon>
        <taxon>Sanguibacter</taxon>
    </lineage>
</organism>
<evidence type="ECO:0000313" key="12">
    <source>
        <dbReference type="Proteomes" id="UP000602087"/>
    </source>
</evidence>
<dbReference type="EMBL" id="JAEINH010000004">
    <property type="protein sequence ID" value="MBI9114615.1"/>
    <property type="molecule type" value="Genomic_DNA"/>
</dbReference>
<keyword evidence="3 9" id="KW-0813">Transport</keyword>
<evidence type="ECO:0000256" key="5">
    <source>
        <dbReference type="ARBA" id="ARBA00022519"/>
    </source>
</evidence>
<evidence type="ECO:0000259" key="10">
    <source>
        <dbReference type="PROSITE" id="PS51012"/>
    </source>
</evidence>
<dbReference type="PANTHER" id="PTHR30413">
    <property type="entry name" value="INNER MEMBRANE TRANSPORT PERMEASE"/>
    <property type="match status" value="1"/>
</dbReference>
<feature type="domain" description="ABC transmembrane type-2" evidence="10">
    <location>
        <begin position="3"/>
        <end position="227"/>
    </location>
</feature>
<comment type="similarity">
    <text evidence="2 9">Belongs to the ABC-2 integral membrane protein family.</text>
</comment>
<accession>A0A934IB95</accession>
<proteinExistence type="inferred from homology"/>
<feature type="transmembrane region" description="Helical" evidence="9">
    <location>
        <begin position="203"/>
        <end position="225"/>
    </location>
</feature>
<evidence type="ECO:0000256" key="9">
    <source>
        <dbReference type="RuleBase" id="RU361157"/>
    </source>
</evidence>
<comment type="subcellular location">
    <subcellularLocation>
        <location evidence="1">Cell inner membrane</location>
        <topology evidence="1">Multi-pass membrane protein</topology>
    </subcellularLocation>
    <subcellularLocation>
        <location evidence="9">Cell membrane</location>
        <topology evidence="9">Multi-pass membrane protein</topology>
    </subcellularLocation>
</comment>
<dbReference type="PANTHER" id="PTHR30413:SF8">
    <property type="entry name" value="TRANSPORT PERMEASE PROTEIN"/>
    <property type="match status" value="1"/>
</dbReference>
<evidence type="ECO:0000313" key="11">
    <source>
        <dbReference type="EMBL" id="MBI9114615.1"/>
    </source>
</evidence>
<keyword evidence="6 9" id="KW-0812">Transmembrane</keyword>
<protein>
    <recommendedName>
        <fullName evidence="9">Transport permease protein</fullName>
    </recommendedName>
</protein>
<evidence type="ECO:0000256" key="4">
    <source>
        <dbReference type="ARBA" id="ARBA00022475"/>
    </source>
</evidence>
<dbReference type="AlphaFoldDB" id="A0A934IB95"/>
<sequence length="234" mass="25853">MILGNAWLVLKPVLDGLVYFAIFGLILKSGRGIDNFVGYLLIGVFMFQFTARCLSVGASSVSGGRTLIRSFLFPRAALPVAAVLRETLSMVPVVVSMLVLVVVVPPHAEVTWRWLLFPGVFTLQLVFNAGIALLAARLVARVRDLSNLIGFFTRFWLYGSGVFFSFDSFVSDPTVLAVVKLNPMYVVLDMTRDVLLYGRTPEAGSWVVLASWALGALLLGFVFFWRGEETYGRE</sequence>
<gene>
    <name evidence="11" type="ORF">JAV76_06260</name>
</gene>
<keyword evidence="7 9" id="KW-1133">Transmembrane helix</keyword>
<dbReference type="GO" id="GO:0140359">
    <property type="term" value="F:ABC-type transporter activity"/>
    <property type="evidence" value="ECO:0007669"/>
    <property type="project" value="InterPro"/>
</dbReference>
<reference evidence="11" key="1">
    <citation type="submission" date="2020-12" db="EMBL/GenBank/DDBJ databases">
        <title>Sanguibacter suaedae sp. nov., isolated from Suaeda aralocaspica.</title>
        <authorList>
            <person name="Ma Q."/>
        </authorList>
    </citation>
    <scope>NUCLEOTIDE SEQUENCE</scope>
    <source>
        <strain evidence="11">YZGR15</strain>
    </source>
</reference>
<evidence type="ECO:0000256" key="7">
    <source>
        <dbReference type="ARBA" id="ARBA00022989"/>
    </source>
</evidence>
<dbReference type="GO" id="GO:0005886">
    <property type="term" value="C:plasma membrane"/>
    <property type="evidence" value="ECO:0007669"/>
    <property type="project" value="UniProtKB-SubCell"/>
</dbReference>
<keyword evidence="8 9" id="KW-0472">Membrane</keyword>
<keyword evidence="4 9" id="KW-1003">Cell membrane</keyword>
<dbReference type="Pfam" id="PF01061">
    <property type="entry name" value="ABC2_membrane"/>
    <property type="match status" value="1"/>
</dbReference>
<comment type="caution">
    <text evidence="11">The sequence shown here is derived from an EMBL/GenBank/DDBJ whole genome shotgun (WGS) entry which is preliminary data.</text>
</comment>
<dbReference type="PROSITE" id="PS51012">
    <property type="entry name" value="ABC_TM2"/>
    <property type="match status" value="1"/>
</dbReference>
<keyword evidence="5" id="KW-0997">Cell inner membrane</keyword>
<feature type="transmembrane region" description="Helical" evidence="9">
    <location>
        <begin position="148"/>
        <end position="166"/>
    </location>
</feature>
<feature type="transmembrane region" description="Helical" evidence="9">
    <location>
        <begin position="91"/>
        <end position="108"/>
    </location>
</feature>
<feature type="transmembrane region" description="Helical" evidence="9">
    <location>
        <begin position="39"/>
        <end position="61"/>
    </location>
</feature>
<feature type="transmembrane region" description="Helical" evidence="9">
    <location>
        <begin position="6"/>
        <end position="27"/>
    </location>
</feature>
<dbReference type="InterPro" id="IPR013525">
    <property type="entry name" value="ABC2_TM"/>
</dbReference>
<evidence type="ECO:0000256" key="2">
    <source>
        <dbReference type="ARBA" id="ARBA00007783"/>
    </source>
</evidence>
<dbReference type="GO" id="GO:0015920">
    <property type="term" value="P:lipopolysaccharide transport"/>
    <property type="evidence" value="ECO:0007669"/>
    <property type="project" value="TreeGrafter"/>
</dbReference>